<protein>
    <submittedName>
        <fullName evidence="2">Uncharacterized protein</fullName>
    </submittedName>
</protein>
<feature type="region of interest" description="Disordered" evidence="1">
    <location>
        <begin position="18"/>
        <end position="51"/>
    </location>
</feature>
<dbReference type="EMBL" id="JABELX010000007">
    <property type="protein sequence ID" value="NNH72387.1"/>
    <property type="molecule type" value="Genomic_DNA"/>
</dbReference>
<keyword evidence="3" id="KW-1185">Reference proteome</keyword>
<evidence type="ECO:0000313" key="3">
    <source>
        <dbReference type="Proteomes" id="UP000586827"/>
    </source>
</evidence>
<dbReference type="Proteomes" id="UP000586827">
    <property type="component" value="Unassembled WGS sequence"/>
</dbReference>
<gene>
    <name evidence="2" type="ORF">HLB23_21415</name>
</gene>
<organism evidence="2 3">
    <name type="scientific">Nocardia uniformis</name>
    <dbReference type="NCBI Taxonomy" id="53432"/>
    <lineage>
        <taxon>Bacteria</taxon>
        <taxon>Bacillati</taxon>
        <taxon>Actinomycetota</taxon>
        <taxon>Actinomycetes</taxon>
        <taxon>Mycobacteriales</taxon>
        <taxon>Nocardiaceae</taxon>
        <taxon>Nocardia</taxon>
    </lineage>
</organism>
<accession>A0A849C915</accession>
<comment type="caution">
    <text evidence="2">The sequence shown here is derived from an EMBL/GenBank/DDBJ whole genome shotgun (WGS) entry which is preliminary data.</text>
</comment>
<dbReference type="AlphaFoldDB" id="A0A849C915"/>
<sequence>MNIPALAALRDRARHWLDRHRHTRDEQPHQPAGDAPPAIISASLGYHPPHR</sequence>
<reference evidence="2 3" key="1">
    <citation type="submission" date="2020-05" db="EMBL/GenBank/DDBJ databases">
        <title>MicrobeNet Type strains.</title>
        <authorList>
            <person name="Nicholson A.C."/>
        </authorList>
    </citation>
    <scope>NUCLEOTIDE SEQUENCE [LARGE SCALE GENOMIC DNA]</scope>
    <source>
        <strain evidence="2 3">JCM 3224</strain>
    </source>
</reference>
<dbReference type="RefSeq" id="WP_157552050.1">
    <property type="nucleotide sequence ID" value="NZ_JABELX010000007.1"/>
</dbReference>
<proteinExistence type="predicted"/>
<evidence type="ECO:0000313" key="2">
    <source>
        <dbReference type="EMBL" id="NNH72387.1"/>
    </source>
</evidence>
<name>A0A849C915_9NOCA</name>
<evidence type="ECO:0000256" key="1">
    <source>
        <dbReference type="SAM" id="MobiDB-lite"/>
    </source>
</evidence>